<reference evidence="1 2" key="1">
    <citation type="journal article" date="2023" name="Sci. Data">
        <title>Genome assembly of the Korean intertidal mud-creeper Batillaria attramentaria.</title>
        <authorList>
            <person name="Patra A.K."/>
            <person name="Ho P.T."/>
            <person name="Jun S."/>
            <person name="Lee S.J."/>
            <person name="Kim Y."/>
            <person name="Won Y.J."/>
        </authorList>
    </citation>
    <scope>NUCLEOTIDE SEQUENCE [LARGE SCALE GENOMIC DNA]</scope>
    <source>
        <strain evidence="1">Wonlab-2016</strain>
    </source>
</reference>
<evidence type="ECO:0000313" key="1">
    <source>
        <dbReference type="EMBL" id="KAK7478597.1"/>
    </source>
</evidence>
<comment type="caution">
    <text evidence="1">The sequence shown here is derived from an EMBL/GenBank/DDBJ whole genome shotgun (WGS) entry which is preliminary data.</text>
</comment>
<organism evidence="1 2">
    <name type="scientific">Batillaria attramentaria</name>
    <dbReference type="NCBI Taxonomy" id="370345"/>
    <lineage>
        <taxon>Eukaryota</taxon>
        <taxon>Metazoa</taxon>
        <taxon>Spiralia</taxon>
        <taxon>Lophotrochozoa</taxon>
        <taxon>Mollusca</taxon>
        <taxon>Gastropoda</taxon>
        <taxon>Caenogastropoda</taxon>
        <taxon>Sorbeoconcha</taxon>
        <taxon>Cerithioidea</taxon>
        <taxon>Batillariidae</taxon>
        <taxon>Batillaria</taxon>
    </lineage>
</organism>
<evidence type="ECO:0000313" key="2">
    <source>
        <dbReference type="Proteomes" id="UP001519460"/>
    </source>
</evidence>
<dbReference type="AlphaFoldDB" id="A0ABD0JU78"/>
<protein>
    <submittedName>
        <fullName evidence="1">Uncharacterized protein</fullName>
    </submittedName>
</protein>
<proteinExistence type="predicted"/>
<name>A0ABD0JU78_9CAEN</name>
<dbReference type="EMBL" id="JACVVK020000321">
    <property type="protein sequence ID" value="KAK7478597.1"/>
    <property type="molecule type" value="Genomic_DNA"/>
</dbReference>
<keyword evidence="2" id="KW-1185">Reference proteome</keyword>
<dbReference type="Proteomes" id="UP001519460">
    <property type="component" value="Unassembled WGS sequence"/>
</dbReference>
<gene>
    <name evidence="1" type="ORF">BaRGS_00030129</name>
</gene>
<accession>A0ABD0JU78</accession>
<sequence length="112" mass="12861">MQTRSLCVYGVQQNTSVPPGIHVSHANQGQILGQDWFVDIVSQCLRTRKPVWVSSKFQYLFMLQVMRRNAVDIIRPSFASSSKLVMTPKTLQDEEINNSLSLYIPKTWRTFA</sequence>